<dbReference type="GO" id="GO:0008378">
    <property type="term" value="F:galactosyltransferase activity"/>
    <property type="evidence" value="ECO:0007669"/>
    <property type="project" value="TreeGrafter"/>
</dbReference>
<evidence type="ECO:0000256" key="9">
    <source>
        <dbReference type="ARBA" id="ARBA00023136"/>
    </source>
</evidence>
<dbReference type="Gene3D" id="3.90.550.10">
    <property type="entry name" value="Spore Coat Polysaccharide Biosynthesis Protein SpsA, Chain A"/>
    <property type="match status" value="1"/>
</dbReference>
<evidence type="ECO:0000256" key="10">
    <source>
        <dbReference type="ARBA" id="ARBA00023180"/>
    </source>
</evidence>
<evidence type="ECO:0000256" key="8">
    <source>
        <dbReference type="ARBA" id="ARBA00022989"/>
    </source>
</evidence>
<name>A0A814J7U7_ADIRI</name>
<dbReference type="EMBL" id="CAJNOR010000672">
    <property type="protein sequence ID" value="CAF0978009.1"/>
    <property type="molecule type" value="Genomic_DNA"/>
</dbReference>
<feature type="transmembrane region" description="Helical" evidence="11">
    <location>
        <begin position="20"/>
        <end position="37"/>
    </location>
</feature>
<sequence>MDSLRGRLYYISRILTSSKYRFLVILILLSFISFHMLNTNRISLYQDLEQFNHSNSPSYLIEKEKVLVPVNIWRLFDHQVVCHDQQGVLDRTELINQISKTCNIQLNGTISIDLHPPNDFQVRSPSTSKYAQLWQTTKKCSLYENETVAIVIPYRDRENNLRNLLYNLVPFLNRQSIVNYKIFIVEQQALGAFNKARLNNFAFHYLMKTYKPTCVIFHDVDLIPENNQNLYTCLTSADHPIHMSANVRSQLEGKYTKIYSFLVGGVLAIRPKSFQFLNGYSNQYFNWGGEDDDMGLRFLAKDTCVQRPITGFYYAASHSSQTRNPKRVRLLFDAVIRQDTDGLSNIDRLAKIANVQEYPLVTWMTVEWIDSRLFVS</sequence>
<dbReference type="PRINTS" id="PR02050">
    <property type="entry name" value="B14GALTRFASE"/>
</dbReference>
<dbReference type="SUPFAM" id="SSF53448">
    <property type="entry name" value="Nucleotide-diphospho-sugar transferases"/>
    <property type="match status" value="1"/>
</dbReference>
<dbReference type="Pfam" id="PF13733">
    <property type="entry name" value="Glyco_transf_7N"/>
    <property type="match status" value="1"/>
</dbReference>
<reference evidence="15" key="1">
    <citation type="submission" date="2021-02" db="EMBL/GenBank/DDBJ databases">
        <authorList>
            <person name="Nowell W R."/>
        </authorList>
    </citation>
    <scope>NUCLEOTIDE SEQUENCE</scope>
</reference>
<keyword evidence="9 11" id="KW-0472">Membrane</keyword>
<evidence type="ECO:0000256" key="4">
    <source>
        <dbReference type="ARBA" id="ARBA00022676"/>
    </source>
</evidence>
<evidence type="ECO:0000256" key="5">
    <source>
        <dbReference type="ARBA" id="ARBA00022679"/>
    </source>
</evidence>
<keyword evidence="7 11" id="KW-0735">Signal-anchor</keyword>
<comment type="function">
    <text evidence="11">Catalyses the transfer of galactose onto proteins or lipids.</text>
</comment>
<comment type="pathway">
    <text evidence="2 11">Protein modification; protein glycosylation.</text>
</comment>
<evidence type="ECO:0000256" key="11">
    <source>
        <dbReference type="RuleBase" id="RU368121"/>
    </source>
</evidence>
<comment type="subcellular location">
    <subcellularLocation>
        <location evidence="1">Membrane</location>
        <topology evidence="1">Single-pass type II membrane protein</topology>
    </subcellularLocation>
</comment>
<evidence type="ECO:0000313" key="16">
    <source>
        <dbReference type="Proteomes" id="UP000663828"/>
    </source>
</evidence>
<dbReference type="PANTHER" id="PTHR19300">
    <property type="entry name" value="BETA-1,4-GALACTOSYLTRANSFERASE"/>
    <property type="match status" value="1"/>
</dbReference>
<evidence type="ECO:0000313" key="15">
    <source>
        <dbReference type="EMBL" id="CAF1031905.1"/>
    </source>
</evidence>
<dbReference type="InterPro" id="IPR029044">
    <property type="entry name" value="Nucleotide-diphossugar_trans"/>
</dbReference>
<evidence type="ECO:0000313" key="14">
    <source>
        <dbReference type="EMBL" id="CAF0978009.1"/>
    </source>
</evidence>
<organism evidence="15 17">
    <name type="scientific">Adineta ricciae</name>
    <name type="common">Rotifer</name>
    <dbReference type="NCBI Taxonomy" id="249248"/>
    <lineage>
        <taxon>Eukaryota</taxon>
        <taxon>Metazoa</taxon>
        <taxon>Spiralia</taxon>
        <taxon>Gnathifera</taxon>
        <taxon>Rotifera</taxon>
        <taxon>Eurotatoria</taxon>
        <taxon>Bdelloidea</taxon>
        <taxon>Adinetida</taxon>
        <taxon>Adinetidae</taxon>
        <taxon>Adineta</taxon>
    </lineage>
</organism>
<dbReference type="GO" id="GO:0016020">
    <property type="term" value="C:membrane"/>
    <property type="evidence" value="ECO:0007669"/>
    <property type="project" value="UniProtKB-SubCell"/>
</dbReference>
<accession>A0A814J7U7</accession>
<dbReference type="Proteomes" id="UP000663852">
    <property type="component" value="Unassembled WGS sequence"/>
</dbReference>
<evidence type="ECO:0000313" key="17">
    <source>
        <dbReference type="Proteomes" id="UP000663852"/>
    </source>
</evidence>
<evidence type="ECO:0000259" key="12">
    <source>
        <dbReference type="Pfam" id="PF02709"/>
    </source>
</evidence>
<keyword evidence="5 11" id="KW-0808">Transferase</keyword>
<proteinExistence type="inferred from homology"/>
<evidence type="ECO:0000259" key="13">
    <source>
        <dbReference type="Pfam" id="PF13733"/>
    </source>
</evidence>
<dbReference type="UniPathway" id="UPA00378"/>
<keyword evidence="6 11" id="KW-0812">Transmembrane</keyword>
<feature type="domain" description="Galactosyltransferase C-terminal" evidence="12">
    <location>
        <begin position="255"/>
        <end position="318"/>
    </location>
</feature>
<dbReference type="EC" id="2.4.1.-" evidence="11"/>
<comment type="similarity">
    <text evidence="3 11">Belongs to the glycosyltransferase 7 family.</text>
</comment>
<protein>
    <recommendedName>
        <fullName evidence="11">Beta-1,4-galactosyltransferase</fullName>
        <ecNumber evidence="11">2.4.1.-</ecNumber>
    </recommendedName>
</protein>
<dbReference type="InterPro" id="IPR003859">
    <property type="entry name" value="Galactosyl_T"/>
</dbReference>
<dbReference type="GO" id="GO:0005975">
    <property type="term" value="P:carbohydrate metabolic process"/>
    <property type="evidence" value="ECO:0007669"/>
    <property type="project" value="InterPro"/>
</dbReference>
<dbReference type="OrthoDB" id="10014643at2759"/>
<dbReference type="Proteomes" id="UP000663828">
    <property type="component" value="Unassembled WGS sequence"/>
</dbReference>
<dbReference type="PANTHER" id="PTHR19300:SF57">
    <property type="entry name" value="BETA-1,4-N-ACETYLGALACTOSAMINYLTRANSFERASE"/>
    <property type="match status" value="1"/>
</dbReference>
<comment type="caution">
    <text evidence="15">The sequence shown here is derived from an EMBL/GenBank/DDBJ whole genome shotgun (WGS) entry which is preliminary data.</text>
</comment>
<keyword evidence="8 11" id="KW-1133">Transmembrane helix</keyword>
<gene>
    <name evidence="15" type="ORF">EDS130_LOCUS16457</name>
    <name evidence="14" type="ORF">XAT740_LOCUS12028</name>
</gene>
<dbReference type="InterPro" id="IPR027995">
    <property type="entry name" value="Galactosyl_T_N"/>
</dbReference>
<keyword evidence="4 11" id="KW-0328">Glycosyltransferase</keyword>
<evidence type="ECO:0000256" key="7">
    <source>
        <dbReference type="ARBA" id="ARBA00022968"/>
    </source>
</evidence>
<evidence type="ECO:0000256" key="1">
    <source>
        <dbReference type="ARBA" id="ARBA00004606"/>
    </source>
</evidence>
<dbReference type="InterPro" id="IPR027791">
    <property type="entry name" value="Galactosyl_T_C"/>
</dbReference>
<dbReference type="AlphaFoldDB" id="A0A814J7U7"/>
<evidence type="ECO:0000256" key="2">
    <source>
        <dbReference type="ARBA" id="ARBA00004922"/>
    </source>
</evidence>
<dbReference type="Pfam" id="PF02709">
    <property type="entry name" value="Glyco_transf_7C"/>
    <property type="match status" value="1"/>
</dbReference>
<keyword evidence="16" id="KW-1185">Reference proteome</keyword>
<dbReference type="GO" id="GO:0005794">
    <property type="term" value="C:Golgi apparatus"/>
    <property type="evidence" value="ECO:0007669"/>
    <property type="project" value="TreeGrafter"/>
</dbReference>
<evidence type="ECO:0000256" key="3">
    <source>
        <dbReference type="ARBA" id="ARBA00005735"/>
    </source>
</evidence>
<feature type="domain" description="Galactosyltransferase N-terminal" evidence="13">
    <location>
        <begin position="106"/>
        <end position="233"/>
    </location>
</feature>
<keyword evidence="10 11" id="KW-0325">Glycoprotein</keyword>
<evidence type="ECO:0000256" key="6">
    <source>
        <dbReference type="ARBA" id="ARBA00022692"/>
    </source>
</evidence>
<dbReference type="EMBL" id="CAJNOJ010000071">
    <property type="protein sequence ID" value="CAF1031905.1"/>
    <property type="molecule type" value="Genomic_DNA"/>
</dbReference>